<sequence>MSLLFPLHPGPSNTVRVLANAGMTDVASMKTTMRAAPKTDRGTCMPLPFHITGGQPVVGEGVVIHNENRWIIGENLVNAIREHCY</sequence>
<name>A0ABN7E9M4_SPIIN</name>
<accession>A0ABN7E9M4</accession>
<dbReference type="EMBL" id="CACRZD030000121">
    <property type="protein sequence ID" value="CAA6674569.1"/>
    <property type="molecule type" value="Genomic_DNA"/>
</dbReference>
<dbReference type="Proteomes" id="UP001189122">
    <property type="component" value="Unassembled WGS sequence"/>
</dbReference>
<keyword evidence="2" id="KW-1185">Reference proteome</keyword>
<gene>
    <name evidence="1" type="ORF">SI7747_UN020927</name>
</gene>
<evidence type="ECO:0000313" key="1">
    <source>
        <dbReference type="EMBL" id="CAA6674569.1"/>
    </source>
</evidence>
<reference evidence="2" key="1">
    <citation type="journal article" date="2020" name="Sci. Rep.">
        <title>Chromosome-scale genome assembly for the duckweed Spirodela intermedia, integrating cytogenetic maps, PacBio and Oxford Nanopore libraries.</title>
        <authorList>
            <person name="Hoang P.T.N."/>
            <person name="Fiebig A."/>
            <person name="Novak P."/>
            <person name="Macas J."/>
            <person name="Cao H.X."/>
            <person name="Stepanenko A."/>
            <person name="Chen G."/>
            <person name="Borisjuk N."/>
            <person name="Scholz U."/>
            <person name="Schubert I."/>
        </authorList>
    </citation>
    <scope>NUCLEOTIDE SEQUENCE [LARGE SCALE GENOMIC DNA]</scope>
</reference>
<evidence type="ECO:0000313" key="2">
    <source>
        <dbReference type="Proteomes" id="UP001189122"/>
    </source>
</evidence>
<proteinExistence type="predicted"/>
<organism evidence="1 2">
    <name type="scientific">Spirodela intermedia</name>
    <name type="common">Intermediate duckweed</name>
    <dbReference type="NCBI Taxonomy" id="51605"/>
    <lineage>
        <taxon>Eukaryota</taxon>
        <taxon>Viridiplantae</taxon>
        <taxon>Streptophyta</taxon>
        <taxon>Embryophyta</taxon>
        <taxon>Tracheophyta</taxon>
        <taxon>Spermatophyta</taxon>
        <taxon>Magnoliopsida</taxon>
        <taxon>Liliopsida</taxon>
        <taxon>Araceae</taxon>
        <taxon>Lemnoideae</taxon>
        <taxon>Spirodela</taxon>
    </lineage>
</organism>
<protein>
    <submittedName>
        <fullName evidence="1">Uncharacterized protein</fullName>
    </submittedName>
</protein>
<comment type="caution">
    <text evidence="1">The sequence shown here is derived from an EMBL/GenBank/DDBJ whole genome shotgun (WGS) entry which is preliminary data.</text>
</comment>